<dbReference type="Proteomes" id="UP001160148">
    <property type="component" value="Unassembled WGS sequence"/>
</dbReference>
<protein>
    <submittedName>
        <fullName evidence="1">Uncharacterized protein</fullName>
    </submittedName>
</protein>
<evidence type="ECO:0000313" key="1">
    <source>
        <dbReference type="EMBL" id="CAI6377453.1"/>
    </source>
</evidence>
<dbReference type="AlphaFoldDB" id="A0AAV0Y9F8"/>
<reference evidence="1 2" key="1">
    <citation type="submission" date="2023-01" db="EMBL/GenBank/DDBJ databases">
        <authorList>
            <person name="Whitehead M."/>
        </authorList>
    </citation>
    <scope>NUCLEOTIDE SEQUENCE [LARGE SCALE GENOMIC DNA]</scope>
</reference>
<organism evidence="1 2">
    <name type="scientific">Macrosiphum euphorbiae</name>
    <name type="common">potato aphid</name>
    <dbReference type="NCBI Taxonomy" id="13131"/>
    <lineage>
        <taxon>Eukaryota</taxon>
        <taxon>Metazoa</taxon>
        <taxon>Ecdysozoa</taxon>
        <taxon>Arthropoda</taxon>
        <taxon>Hexapoda</taxon>
        <taxon>Insecta</taxon>
        <taxon>Pterygota</taxon>
        <taxon>Neoptera</taxon>
        <taxon>Paraneoptera</taxon>
        <taxon>Hemiptera</taxon>
        <taxon>Sternorrhyncha</taxon>
        <taxon>Aphidomorpha</taxon>
        <taxon>Aphidoidea</taxon>
        <taxon>Aphididae</taxon>
        <taxon>Macrosiphini</taxon>
        <taxon>Macrosiphum</taxon>
    </lineage>
</organism>
<comment type="caution">
    <text evidence="1">The sequence shown here is derived from an EMBL/GenBank/DDBJ whole genome shotgun (WGS) entry which is preliminary data.</text>
</comment>
<proteinExistence type="predicted"/>
<name>A0AAV0Y9F8_9HEMI</name>
<sequence length="106" mass="12025">MVLKNIDILHNLLVGDASKTPVIPIWAQLLLYHPQRDNGIGLAGFRGNVLAYLSDVEVSGLFYLRPVAVCKVPPKLMANSHEVTHRTIFNHLRHKTYHNNNFDLDK</sequence>
<gene>
    <name evidence="1" type="ORF">MEUPH1_LOCUS30710</name>
</gene>
<keyword evidence="2" id="KW-1185">Reference proteome</keyword>
<dbReference type="EMBL" id="CARXXK010001760">
    <property type="protein sequence ID" value="CAI6377453.1"/>
    <property type="molecule type" value="Genomic_DNA"/>
</dbReference>
<accession>A0AAV0Y9F8</accession>
<evidence type="ECO:0000313" key="2">
    <source>
        <dbReference type="Proteomes" id="UP001160148"/>
    </source>
</evidence>